<feature type="region of interest" description="Disordered" evidence="1">
    <location>
        <begin position="382"/>
        <end position="403"/>
    </location>
</feature>
<organism evidence="3 4">
    <name type="scientific">Daldinia eschscholtzii</name>
    <dbReference type="NCBI Taxonomy" id="292717"/>
    <lineage>
        <taxon>Eukaryota</taxon>
        <taxon>Fungi</taxon>
        <taxon>Dikarya</taxon>
        <taxon>Ascomycota</taxon>
        <taxon>Pezizomycotina</taxon>
        <taxon>Sordariomycetes</taxon>
        <taxon>Xylariomycetidae</taxon>
        <taxon>Xylariales</taxon>
        <taxon>Hypoxylaceae</taxon>
        <taxon>Daldinia</taxon>
    </lineage>
</organism>
<feature type="region of interest" description="Disordered" evidence="1">
    <location>
        <begin position="1"/>
        <end position="101"/>
    </location>
</feature>
<accession>A0AAX6MNU2</accession>
<feature type="compositionally biased region" description="Low complexity" evidence="1">
    <location>
        <begin position="1"/>
        <end position="34"/>
    </location>
</feature>
<feature type="compositionally biased region" description="Acidic residues" evidence="1">
    <location>
        <begin position="754"/>
        <end position="765"/>
    </location>
</feature>
<sequence length="787" mass="84252">MEAQPPSAPAASAEPAAPATTTAAAAPRAPSTSPIETQVPSPVNPSANPLPNPATHYPNGLPRSINGLNGNETNGSGPTHQARGSSGPPTPIQPAASSPSVTTPVLAARAVAAAATAAPATVPAATPATMPGPTTTPAPYRTLQLKPMVIYTPSQPHPHSQPRQPIHRQSSAGATHKISIVDPPRAYSQQRNNNHPQVQNISPNAGFPSPRREHHLENPKFADDLSRLTHAMQQSVPAAVRRVIRDNWEKCLLGSEFHHAFLLNAVIHHSTGVIIRRSIKDFGAKMVSESKHEILSHISTADLNELAGEILEKASDYFLDLALEKRLRTIDARSLINALARAERLGYENSDILDDRKGNGSRFNPAPFDPSPNPVAITPISRNQNRPGMPLPTQGPARAPPPPPPAVLQCPLCWRKFDHPQPYEYHVQKQVCTKEPPSKEGFPFSCKHCGAGFITKVGQQYHVANHVCGDHGTMPATPKGPVNTGSPITLSSGNNSPVQPPPSALPYLSGNQQQFPATPQHAATPVNHRPTVGSTPGSLPKDQDPYSHLNPATRERLEEELRQAEITYTARFKEAEQIQDPAQRQLKMDGLQNSFSTKQSIIRKKYGVRLRNRRTKAEIDNERLRMGWKHSSPGPAEGTPTAKRRRTDEGPSHLSPQAPANNEPAPKSNHIPVADMSGGLGGSNATAATTDPTLPKSPEEQQNSPQSSLMSLQRKGYRISSHVPRSSHVSPADTTMEESTAQRSGSASAPVVVNDDDSSDSDSDGDIPASLPPRRAASGTPSRGLVG</sequence>
<comment type="caution">
    <text evidence="3">The sequence shown here is derived from an EMBL/GenBank/DDBJ whole genome shotgun (WGS) entry which is preliminary data.</text>
</comment>
<evidence type="ECO:0000313" key="4">
    <source>
        <dbReference type="Proteomes" id="UP001369815"/>
    </source>
</evidence>
<dbReference type="AlphaFoldDB" id="A0AAX6MNU2"/>
<evidence type="ECO:0000259" key="2">
    <source>
        <dbReference type="PROSITE" id="PS00028"/>
    </source>
</evidence>
<feature type="compositionally biased region" description="Polar residues" evidence="1">
    <location>
        <begin position="683"/>
        <end position="692"/>
    </location>
</feature>
<dbReference type="EMBL" id="JBANMG010000004">
    <property type="protein sequence ID" value="KAK6954308.1"/>
    <property type="molecule type" value="Genomic_DNA"/>
</dbReference>
<protein>
    <recommendedName>
        <fullName evidence="2">C2H2-type domain-containing protein</fullName>
    </recommendedName>
</protein>
<feature type="region of interest" description="Disordered" evidence="1">
    <location>
        <begin position="117"/>
        <end position="138"/>
    </location>
</feature>
<dbReference type="Proteomes" id="UP001369815">
    <property type="component" value="Unassembled WGS sequence"/>
</dbReference>
<feature type="region of interest" description="Disordered" evidence="1">
    <location>
        <begin position="151"/>
        <end position="174"/>
    </location>
</feature>
<proteinExistence type="predicted"/>
<evidence type="ECO:0000256" key="1">
    <source>
        <dbReference type="SAM" id="MobiDB-lite"/>
    </source>
</evidence>
<feature type="domain" description="C2H2-type" evidence="2">
    <location>
        <begin position="446"/>
        <end position="466"/>
    </location>
</feature>
<feature type="compositionally biased region" description="Low complexity" evidence="1">
    <location>
        <begin position="718"/>
        <end position="731"/>
    </location>
</feature>
<gene>
    <name evidence="3" type="ORF">Daesc_004275</name>
</gene>
<feature type="compositionally biased region" description="Polar residues" evidence="1">
    <location>
        <begin position="187"/>
        <end position="203"/>
    </location>
</feature>
<feature type="region of interest" description="Disordered" evidence="1">
    <location>
        <begin position="478"/>
        <end position="549"/>
    </location>
</feature>
<feature type="compositionally biased region" description="Polar residues" evidence="1">
    <location>
        <begin position="35"/>
        <end position="49"/>
    </location>
</feature>
<feature type="compositionally biased region" description="Polar residues" evidence="1">
    <location>
        <begin position="66"/>
        <end position="84"/>
    </location>
</feature>
<dbReference type="PROSITE" id="PS00028">
    <property type="entry name" value="ZINC_FINGER_C2H2_1"/>
    <property type="match status" value="1"/>
</dbReference>
<feature type="compositionally biased region" description="Polar residues" evidence="1">
    <location>
        <begin position="483"/>
        <end position="497"/>
    </location>
</feature>
<reference evidence="3 4" key="1">
    <citation type="journal article" date="2024" name="Front Chem Biol">
        <title>Unveiling the potential of Daldinia eschscholtzii MFLUCC 19-0629 through bioactivity and bioinformatics studies for enhanced sustainable agriculture production.</title>
        <authorList>
            <person name="Brooks S."/>
            <person name="Weaver J.A."/>
            <person name="Klomchit A."/>
            <person name="Alharthi S.A."/>
            <person name="Onlamun T."/>
            <person name="Nurani R."/>
            <person name="Vong T.K."/>
            <person name="Alberti F."/>
            <person name="Greco C."/>
        </authorList>
    </citation>
    <scope>NUCLEOTIDE SEQUENCE [LARGE SCALE GENOMIC DNA]</scope>
    <source>
        <strain evidence="3">MFLUCC 19-0629</strain>
    </source>
</reference>
<feature type="region of interest" description="Disordered" evidence="1">
    <location>
        <begin position="186"/>
        <end position="216"/>
    </location>
</feature>
<feature type="region of interest" description="Disordered" evidence="1">
    <location>
        <begin position="617"/>
        <end position="787"/>
    </location>
</feature>
<dbReference type="Gene3D" id="3.30.160.60">
    <property type="entry name" value="Classic Zinc Finger"/>
    <property type="match status" value="1"/>
</dbReference>
<dbReference type="InterPro" id="IPR013087">
    <property type="entry name" value="Znf_C2H2_type"/>
</dbReference>
<evidence type="ECO:0000313" key="3">
    <source>
        <dbReference type="EMBL" id="KAK6954308.1"/>
    </source>
</evidence>
<dbReference type="SMART" id="SM00355">
    <property type="entry name" value="ZnF_C2H2"/>
    <property type="match status" value="2"/>
</dbReference>
<keyword evidence="4" id="KW-1185">Reference proteome</keyword>
<feature type="compositionally biased region" description="Low complexity" evidence="1">
    <location>
        <begin position="153"/>
        <end position="169"/>
    </location>
</feature>
<name>A0AAX6MNU2_9PEZI</name>